<dbReference type="RefSeq" id="WP_106927283.1">
    <property type="nucleotide sequence ID" value="NZ_PYFT01000001.1"/>
</dbReference>
<dbReference type="EMBL" id="PYFT01000001">
    <property type="protein sequence ID" value="PSR53047.1"/>
    <property type="molecule type" value="Genomic_DNA"/>
</dbReference>
<sequence length="73" mass="8266">MYTTTIAINNPEVYIKSPHLLREDVLTRLCAEAEAINGTKPGKDEIDIISGFPELLNNELLPFKVEWEIIPKV</sequence>
<comment type="caution">
    <text evidence="1">The sequence shown here is derived from an EMBL/GenBank/DDBJ whole genome shotgun (WGS) entry which is preliminary data.</text>
</comment>
<evidence type="ECO:0000313" key="1">
    <source>
        <dbReference type="EMBL" id="PSR53047.1"/>
    </source>
</evidence>
<name>A0A2T2YC06_9BACT</name>
<reference evidence="1 2" key="1">
    <citation type="submission" date="2018-03" db="EMBL/GenBank/DDBJ databases">
        <title>Adhaeribacter sp. HMF7605 Genome sequencing and assembly.</title>
        <authorList>
            <person name="Kang H."/>
            <person name="Kang J."/>
            <person name="Cha I."/>
            <person name="Kim H."/>
            <person name="Joh K."/>
        </authorList>
    </citation>
    <scope>NUCLEOTIDE SEQUENCE [LARGE SCALE GENOMIC DNA]</scope>
    <source>
        <strain evidence="1 2">HMF7605</strain>
    </source>
</reference>
<evidence type="ECO:0000313" key="2">
    <source>
        <dbReference type="Proteomes" id="UP000240357"/>
    </source>
</evidence>
<proteinExistence type="predicted"/>
<organism evidence="1 2">
    <name type="scientific">Adhaeribacter arboris</name>
    <dbReference type="NCBI Taxonomy" id="2072846"/>
    <lineage>
        <taxon>Bacteria</taxon>
        <taxon>Pseudomonadati</taxon>
        <taxon>Bacteroidota</taxon>
        <taxon>Cytophagia</taxon>
        <taxon>Cytophagales</taxon>
        <taxon>Hymenobacteraceae</taxon>
        <taxon>Adhaeribacter</taxon>
    </lineage>
</organism>
<protein>
    <submittedName>
        <fullName evidence="1">Uncharacterized protein</fullName>
    </submittedName>
</protein>
<keyword evidence="2" id="KW-1185">Reference proteome</keyword>
<gene>
    <name evidence="1" type="ORF">AHMF7605_05660</name>
</gene>
<dbReference type="Proteomes" id="UP000240357">
    <property type="component" value="Unassembled WGS sequence"/>
</dbReference>
<accession>A0A2T2YC06</accession>
<dbReference type="OrthoDB" id="9858835at2"/>
<dbReference type="AlphaFoldDB" id="A0A2T2YC06"/>